<dbReference type="InterPro" id="IPR003825">
    <property type="entry name" value="Colicin-V_CvpA"/>
</dbReference>
<keyword evidence="3" id="KW-1133">Transmembrane helix</keyword>
<evidence type="ECO:0000313" key="5">
    <source>
        <dbReference type="EMBL" id="QFR24313.1"/>
    </source>
</evidence>
<dbReference type="AlphaFoldDB" id="A0A5P8M768"/>
<sequence>MSRLVIGPKSLFPCPHSWSNKGITFAERILTMLVNVILAFLFLFAIFRGWSRGIVAQLVHLGGSLLLFFIAWWYNKPVGEWLSGLWTKSHPESTAFAGAAGNVIAFYLIMTIGGLIIWWITRRTRWFTKFPVVHQINALLGALLTLVMTVIFVTLTLAVLSRWPNNDLQLAILNSSWAQWLLTQSQIVWRDVLAWLFHVSANDLTMAFALLP</sequence>
<keyword evidence="2" id="KW-0812">Transmembrane</keyword>
<dbReference type="PANTHER" id="PTHR37306">
    <property type="entry name" value="COLICIN V PRODUCTION PROTEIN"/>
    <property type="match status" value="1"/>
</dbReference>
<dbReference type="PANTHER" id="PTHR37306:SF1">
    <property type="entry name" value="COLICIN V PRODUCTION PROTEIN"/>
    <property type="match status" value="1"/>
</dbReference>
<proteinExistence type="predicted"/>
<protein>
    <submittedName>
        <fullName evidence="5">Uncharacterized protein</fullName>
    </submittedName>
</protein>
<dbReference type="Proteomes" id="UP000326779">
    <property type="component" value="Chromosome"/>
</dbReference>
<dbReference type="EMBL" id="CP045143">
    <property type="protein sequence ID" value="QFR24313.1"/>
    <property type="molecule type" value="Genomic_DNA"/>
</dbReference>
<name>A0A5P8M768_9LACO</name>
<reference evidence="5 6" key="1">
    <citation type="submission" date="2019-10" db="EMBL/GenBank/DDBJ databases">
        <title>The completed genome of Lactobacillus harbinensis M1.</title>
        <authorList>
            <person name="Zheng Y."/>
        </authorList>
    </citation>
    <scope>NUCLEOTIDE SEQUENCE [LARGE SCALE GENOMIC DNA]</scope>
    <source>
        <strain evidence="5 6">M1</strain>
    </source>
</reference>
<comment type="subcellular location">
    <subcellularLocation>
        <location evidence="1">Membrane</location>
        <topology evidence="1">Multi-pass membrane protein</topology>
    </subcellularLocation>
</comment>
<evidence type="ECO:0000256" key="1">
    <source>
        <dbReference type="ARBA" id="ARBA00004141"/>
    </source>
</evidence>
<accession>A0A5P8M768</accession>
<dbReference type="GO" id="GO:0009403">
    <property type="term" value="P:toxin biosynthetic process"/>
    <property type="evidence" value="ECO:0007669"/>
    <property type="project" value="InterPro"/>
</dbReference>
<dbReference type="KEGG" id="lhb:D1010_13520"/>
<evidence type="ECO:0000256" key="3">
    <source>
        <dbReference type="ARBA" id="ARBA00022989"/>
    </source>
</evidence>
<evidence type="ECO:0000256" key="2">
    <source>
        <dbReference type="ARBA" id="ARBA00022692"/>
    </source>
</evidence>
<keyword evidence="4" id="KW-0472">Membrane</keyword>
<gene>
    <name evidence="5" type="ORF">D1010_13520</name>
</gene>
<dbReference type="GO" id="GO:0016020">
    <property type="term" value="C:membrane"/>
    <property type="evidence" value="ECO:0007669"/>
    <property type="project" value="UniProtKB-SubCell"/>
</dbReference>
<organism evidence="5 6">
    <name type="scientific">Schleiferilactobacillus harbinensis</name>
    <dbReference type="NCBI Taxonomy" id="304207"/>
    <lineage>
        <taxon>Bacteria</taxon>
        <taxon>Bacillati</taxon>
        <taxon>Bacillota</taxon>
        <taxon>Bacilli</taxon>
        <taxon>Lactobacillales</taxon>
        <taxon>Lactobacillaceae</taxon>
        <taxon>Schleiferilactobacillus</taxon>
    </lineage>
</organism>
<evidence type="ECO:0000256" key="4">
    <source>
        <dbReference type="ARBA" id="ARBA00023136"/>
    </source>
</evidence>
<evidence type="ECO:0000313" key="6">
    <source>
        <dbReference type="Proteomes" id="UP000326779"/>
    </source>
</evidence>
<dbReference type="Pfam" id="PF02674">
    <property type="entry name" value="Colicin_V"/>
    <property type="match status" value="1"/>
</dbReference>